<dbReference type="Proteomes" id="UP000007306">
    <property type="component" value="Chromosome 9"/>
</dbReference>
<dbReference type="HOGENOM" id="CLU_3263531_0_0_1"/>
<keyword evidence="2" id="KW-1185">Reference proteome</keyword>
<sequence>MAIKYEYGIKKNWMGDPCFPPEYVWDGVKCSDAGDKIMRIISM</sequence>
<dbReference type="AlphaFoldDB" id="I1QN73"/>
<protein>
    <submittedName>
        <fullName evidence="1">Uncharacterized protein</fullName>
    </submittedName>
</protein>
<dbReference type="EnsemblPlants" id="ORGLA09G0050200.1">
    <property type="protein sequence ID" value="ORGLA09G0050200.1"/>
    <property type="gene ID" value="ORGLA09G0050200"/>
</dbReference>
<reference evidence="1" key="1">
    <citation type="submission" date="2015-06" db="UniProtKB">
        <authorList>
            <consortium name="EnsemblPlants"/>
        </authorList>
    </citation>
    <scope>IDENTIFICATION</scope>
</reference>
<organism evidence="1 2">
    <name type="scientific">Oryza glaberrima</name>
    <name type="common">African rice</name>
    <dbReference type="NCBI Taxonomy" id="4538"/>
    <lineage>
        <taxon>Eukaryota</taxon>
        <taxon>Viridiplantae</taxon>
        <taxon>Streptophyta</taxon>
        <taxon>Embryophyta</taxon>
        <taxon>Tracheophyta</taxon>
        <taxon>Spermatophyta</taxon>
        <taxon>Magnoliopsida</taxon>
        <taxon>Liliopsida</taxon>
        <taxon>Poales</taxon>
        <taxon>Poaceae</taxon>
        <taxon>BOP clade</taxon>
        <taxon>Oryzoideae</taxon>
        <taxon>Oryzeae</taxon>
        <taxon>Oryzinae</taxon>
        <taxon>Oryza</taxon>
    </lineage>
</organism>
<accession>I1QN73</accession>
<reference evidence="1 2" key="2">
    <citation type="submission" date="2018-04" db="EMBL/GenBank/DDBJ databases">
        <title>OglaRS2 (Oryza glaberrima Reference Sequence Version 2).</title>
        <authorList>
            <person name="Zhang J."/>
            <person name="Kudrna D."/>
            <person name="Lee S."/>
            <person name="Talag J."/>
            <person name="Rajasekar S."/>
            <person name="Wing R.A."/>
        </authorList>
    </citation>
    <scope>NUCLEOTIDE SEQUENCE [LARGE SCALE GENOMIC DNA]</scope>
    <source>
        <strain evidence="1 2">cv. IRGC 96717</strain>
    </source>
</reference>
<dbReference type="Gramene" id="ORGLA09G0050200.1">
    <property type="protein sequence ID" value="ORGLA09G0050200.1"/>
    <property type="gene ID" value="ORGLA09G0050200"/>
</dbReference>
<dbReference type="STRING" id="4538.I1QN73"/>
<name>I1QN73_ORYGL</name>
<evidence type="ECO:0000313" key="1">
    <source>
        <dbReference type="EnsemblPlants" id="ORGLA09G0050200.1"/>
    </source>
</evidence>
<evidence type="ECO:0000313" key="2">
    <source>
        <dbReference type="Proteomes" id="UP000007306"/>
    </source>
</evidence>
<proteinExistence type="predicted"/>